<gene>
    <name evidence="1" type="ORF">ESY86_06865</name>
</gene>
<dbReference type="SUPFAM" id="SSF54427">
    <property type="entry name" value="NTF2-like"/>
    <property type="match status" value="1"/>
</dbReference>
<accession>A0A5C6ZKN4</accession>
<name>A0A5C6ZKN4_9FLAO</name>
<dbReference type="InterPro" id="IPR032710">
    <property type="entry name" value="NTF2-like_dom_sf"/>
</dbReference>
<proteinExistence type="predicted"/>
<dbReference type="RefSeq" id="WP_147085859.1">
    <property type="nucleotide sequence ID" value="NZ_VORM01000028.1"/>
</dbReference>
<reference evidence="1 2" key="1">
    <citation type="submission" date="2019-08" db="EMBL/GenBank/DDBJ databases">
        <title>Genomes of Subsaximicrobium wynnwilliamsii strains.</title>
        <authorList>
            <person name="Bowman J.P."/>
        </authorList>
    </citation>
    <scope>NUCLEOTIDE SEQUENCE [LARGE SCALE GENOMIC DNA]</scope>
    <source>
        <strain evidence="1 2">2-80-2</strain>
    </source>
</reference>
<organism evidence="1 2">
    <name type="scientific">Subsaximicrobium wynnwilliamsii</name>
    <dbReference type="NCBI Taxonomy" id="291179"/>
    <lineage>
        <taxon>Bacteria</taxon>
        <taxon>Pseudomonadati</taxon>
        <taxon>Bacteroidota</taxon>
        <taxon>Flavobacteriia</taxon>
        <taxon>Flavobacteriales</taxon>
        <taxon>Flavobacteriaceae</taxon>
        <taxon>Subsaximicrobium</taxon>
    </lineage>
</organism>
<dbReference type="EMBL" id="VORO01000005">
    <property type="protein sequence ID" value="TXD89914.1"/>
    <property type="molecule type" value="Genomic_DNA"/>
</dbReference>
<evidence type="ECO:0000313" key="1">
    <source>
        <dbReference type="EMBL" id="TXD89914.1"/>
    </source>
</evidence>
<dbReference type="Gene3D" id="3.10.450.50">
    <property type="match status" value="1"/>
</dbReference>
<evidence type="ECO:0008006" key="3">
    <source>
        <dbReference type="Google" id="ProtNLM"/>
    </source>
</evidence>
<dbReference type="AlphaFoldDB" id="A0A5C6ZKN4"/>
<comment type="caution">
    <text evidence="1">The sequence shown here is derived from an EMBL/GenBank/DDBJ whole genome shotgun (WGS) entry which is preliminary data.</text>
</comment>
<dbReference type="Proteomes" id="UP000321578">
    <property type="component" value="Unassembled WGS sequence"/>
</dbReference>
<keyword evidence="2" id="KW-1185">Reference proteome</keyword>
<protein>
    <recommendedName>
        <fullName evidence="3">Nuclear transport factor 2 family protein</fullName>
    </recommendedName>
</protein>
<sequence>MKTINDLEEKVLFFQDALNDRNFKAAKRSLHPNFLYQSLLGIEKGGSNYIDILKTSYRTYHLLKIFSNRDSVCSIYELKIPEQKNTIVCALYGFRENKIATLQLFQNLLTSVKIKSEDEA</sequence>
<evidence type="ECO:0000313" key="2">
    <source>
        <dbReference type="Proteomes" id="UP000321578"/>
    </source>
</evidence>